<name>A0A1G9G655_9BACL</name>
<reference evidence="1 2" key="1">
    <citation type="submission" date="2016-10" db="EMBL/GenBank/DDBJ databases">
        <authorList>
            <person name="de Groot N.N."/>
        </authorList>
    </citation>
    <scope>NUCLEOTIDE SEQUENCE [LARGE SCALE GENOMIC DNA]</scope>
    <source>
        <strain evidence="1 2">CGMCC 1.10239</strain>
    </source>
</reference>
<gene>
    <name evidence="1" type="ORF">SAMN05216191_101226</name>
</gene>
<accession>A0A1G9G655</accession>
<protein>
    <submittedName>
        <fullName evidence="1">Uncharacterized protein</fullName>
    </submittedName>
</protein>
<evidence type="ECO:0000313" key="1">
    <source>
        <dbReference type="EMBL" id="SDK95783.1"/>
    </source>
</evidence>
<proteinExistence type="predicted"/>
<dbReference type="EMBL" id="FNGM01000001">
    <property type="protein sequence ID" value="SDK95783.1"/>
    <property type="molecule type" value="Genomic_DNA"/>
</dbReference>
<dbReference type="Proteomes" id="UP000182783">
    <property type="component" value="Unassembled WGS sequence"/>
</dbReference>
<sequence length="87" mass="10251">MTRFEQQYAARMHSNIEAEKGPRRLELLEKGLGHGMVEFLRCVWFPVAGNFNDLFPEWEVRDFGNSYRYCLPFDHRRTQAMSAACGY</sequence>
<evidence type="ECO:0000313" key="2">
    <source>
        <dbReference type="Proteomes" id="UP000182783"/>
    </source>
</evidence>
<organism evidence="1 2">
    <name type="scientific">Paenibacillus jilunlii</name>
    <dbReference type="NCBI Taxonomy" id="682956"/>
    <lineage>
        <taxon>Bacteria</taxon>
        <taxon>Bacillati</taxon>
        <taxon>Bacillota</taxon>
        <taxon>Bacilli</taxon>
        <taxon>Bacillales</taxon>
        <taxon>Paenibacillaceae</taxon>
        <taxon>Paenibacillus</taxon>
    </lineage>
</organism>
<dbReference type="AlphaFoldDB" id="A0A1G9G655"/>